<dbReference type="GO" id="GO:0060237">
    <property type="term" value="P:regulation of fungal-type cell wall organization"/>
    <property type="evidence" value="ECO:0007669"/>
    <property type="project" value="TreeGrafter"/>
</dbReference>
<keyword evidence="1" id="KW-0343">GTPase activation</keyword>
<evidence type="ECO:0000259" key="3">
    <source>
        <dbReference type="PROSITE" id="PS50238"/>
    </source>
</evidence>
<feature type="compositionally biased region" description="Basic and acidic residues" evidence="2">
    <location>
        <begin position="343"/>
        <end position="354"/>
    </location>
</feature>
<dbReference type="Proteomes" id="UP000237144">
    <property type="component" value="Unassembled WGS sequence"/>
</dbReference>
<feature type="compositionally biased region" description="Pro residues" evidence="2">
    <location>
        <begin position="541"/>
        <end position="550"/>
    </location>
</feature>
<dbReference type="STRING" id="741276.A0A2S5B952"/>
<dbReference type="SMART" id="SM00324">
    <property type="entry name" value="RhoGAP"/>
    <property type="match status" value="1"/>
</dbReference>
<name>A0A2S5B952_9BASI</name>
<dbReference type="GO" id="GO:0005096">
    <property type="term" value="F:GTPase activator activity"/>
    <property type="evidence" value="ECO:0007669"/>
    <property type="project" value="UniProtKB-KW"/>
</dbReference>
<feature type="compositionally biased region" description="Low complexity" evidence="2">
    <location>
        <begin position="466"/>
        <end position="477"/>
    </location>
</feature>
<feature type="compositionally biased region" description="Polar residues" evidence="2">
    <location>
        <begin position="555"/>
        <end position="568"/>
    </location>
</feature>
<feature type="domain" description="Rho-GAP" evidence="3">
    <location>
        <begin position="90"/>
        <end position="314"/>
    </location>
</feature>
<dbReference type="InterPro" id="IPR051025">
    <property type="entry name" value="RhoGAP"/>
</dbReference>
<dbReference type="GO" id="GO:0007165">
    <property type="term" value="P:signal transduction"/>
    <property type="evidence" value="ECO:0007669"/>
    <property type="project" value="InterPro"/>
</dbReference>
<dbReference type="InterPro" id="IPR000198">
    <property type="entry name" value="RhoGAP_dom"/>
</dbReference>
<proteinExistence type="predicted"/>
<dbReference type="Gene3D" id="1.10.555.10">
    <property type="entry name" value="Rho GTPase activation protein"/>
    <property type="match status" value="1"/>
</dbReference>
<dbReference type="InterPro" id="IPR008936">
    <property type="entry name" value="Rho_GTPase_activation_prot"/>
</dbReference>
<feature type="compositionally biased region" description="Low complexity" evidence="2">
    <location>
        <begin position="513"/>
        <end position="528"/>
    </location>
</feature>
<feature type="region of interest" description="Disordered" evidence="2">
    <location>
        <begin position="27"/>
        <end position="70"/>
    </location>
</feature>
<dbReference type="PANTHER" id="PTHR15228:SF25">
    <property type="entry name" value="F-BAR DOMAIN-CONTAINING PROTEIN"/>
    <property type="match status" value="1"/>
</dbReference>
<keyword evidence="5" id="KW-1185">Reference proteome</keyword>
<reference evidence="4 5" key="1">
    <citation type="journal article" date="2018" name="Front. Microbiol.">
        <title>Prospects for Fungal Bioremediation of Acidic Radioactive Waste Sites: Characterization and Genome Sequence of Rhodotorula taiwanensis MD1149.</title>
        <authorList>
            <person name="Tkavc R."/>
            <person name="Matrosova V.Y."/>
            <person name="Grichenko O.E."/>
            <person name="Gostincar C."/>
            <person name="Volpe R.P."/>
            <person name="Klimenkova P."/>
            <person name="Gaidamakova E.K."/>
            <person name="Zhou C.E."/>
            <person name="Stewart B.J."/>
            <person name="Lyman M.G."/>
            <person name="Malfatti S.A."/>
            <person name="Rubinfeld B."/>
            <person name="Courtot M."/>
            <person name="Singh J."/>
            <person name="Dalgard C.L."/>
            <person name="Hamilton T."/>
            <person name="Frey K.G."/>
            <person name="Gunde-Cimerman N."/>
            <person name="Dugan L."/>
            <person name="Daly M.J."/>
        </authorList>
    </citation>
    <scope>NUCLEOTIDE SEQUENCE [LARGE SCALE GENOMIC DNA]</scope>
    <source>
        <strain evidence="4 5">MD1149</strain>
    </source>
</reference>
<dbReference type="PANTHER" id="PTHR15228">
    <property type="entry name" value="SPERMATHECAL PHYSIOLOGY VARIANT"/>
    <property type="match status" value="1"/>
</dbReference>
<evidence type="ECO:0000313" key="4">
    <source>
        <dbReference type="EMBL" id="POY73295.1"/>
    </source>
</evidence>
<feature type="compositionally biased region" description="Basic and acidic residues" evidence="2">
    <location>
        <begin position="370"/>
        <end position="398"/>
    </location>
</feature>
<evidence type="ECO:0000256" key="1">
    <source>
        <dbReference type="ARBA" id="ARBA00022468"/>
    </source>
</evidence>
<evidence type="ECO:0000256" key="2">
    <source>
        <dbReference type="SAM" id="MobiDB-lite"/>
    </source>
</evidence>
<feature type="compositionally biased region" description="Basic and acidic residues" evidence="2">
    <location>
        <begin position="322"/>
        <end position="331"/>
    </location>
</feature>
<comment type="caution">
    <text evidence="4">The sequence shown here is derived from an EMBL/GenBank/DDBJ whole genome shotgun (WGS) entry which is preliminary data.</text>
</comment>
<feature type="compositionally biased region" description="Low complexity" evidence="2">
    <location>
        <begin position="419"/>
        <end position="447"/>
    </location>
</feature>
<organism evidence="4 5">
    <name type="scientific">Rhodotorula taiwanensis</name>
    <dbReference type="NCBI Taxonomy" id="741276"/>
    <lineage>
        <taxon>Eukaryota</taxon>
        <taxon>Fungi</taxon>
        <taxon>Dikarya</taxon>
        <taxon>Basidiomycota</taxon>
        <taxon>Pucciniomycotina</taxon>
        <taxon>Microbotryomycetes</taxon>
        <taxon>Sporidiobolales</taxon>
        <taxon>Sporidiobolaceae</taxon>
        <taxon>Rhodotorula</taxon>
    </lineage>
</organism>
<protein>
    <recommendedName>
        <fullName evidence="3">Rho-GAP domain-containing protein</fullName>
    </recommendedName>
</protein>
<dbReference type="Pfam" id="PF00620">
    <property type="entry name" value="RhoGAP"/>
    <property type="match status" value="1"/>
</dbReference>
<dbReference type="SUPFAM" id="SSF48350">
    <property type="entry name" value="GTPase activation domain, GAP"/>
    <property type="match status" value="1"/>
</dbReference>
<gene>
    <name evidence="4" type="ORF">BMF94_3629</name>
</gene>
<accession>A0A2S5B952</accession>
<dbReference type="EMBL" id="PJQD01000038">
    <property type="protein sequence ID" value="POY73295.1"/>
    <property type="molecule type" value="Genomic_DNA"/>
</dbReference>
<feature type="region of interest" description="Disordered" evidence="2">
    <location>
        <begin position="317"/>
        <end position="613"/>
    </location>
</feature>
<dbReference type="OrthoDB" id="3196451at2759"/>
<dbReference type="PROSITE" id="PS50238">
    <property type="entry name" value="RHOGAP"/>
    <property type="match status" value="1"/>
</dbReference>
<dbReference type="GO" id="GO:0005938">
    <property type="term" value="C:cell cortex"/>
    <property type="evidence" value="ECO:0007669"/>
    <property type="project" value="TreeGrafter"/>
</dbReference>
<dbReference type="AlphaFoldDB" id="A0A2S5B952"/>
<evidence type="ECO:0000313" key="5">
    <source>
        <dbReference type="Proteomes" id="UP000237144"/>
    </source>
</evidence>
<sequence>MADYDGPPPTKASLMRWRNAFARVWSGQPRTNKQPGAGPVNALAASAGPSTSRPGAPMYSPSGRGLEPGQDGRGRVFGVRLEDSLQYASVAISMVAPDGKQYVYGYVPIVVAKCGMMLKELATQTEGIFRVSGSNKRINQLQTVFDQPPRYGKDFDWTGYSVHDAASVLRRYLNSLPDPVIPANLYLDFTAVLQKPQPIEASIAAYRHLISLLPPASRYLLLYLLDFLSVFARCADKNLMTASNLAVVFQPGLVSPRTSGGNALLGFPGFVEGRMPTGGSGAVAREGGAQEQAGEHGRGKEVLEFLIEQQAHFMLGLEPPVDEERQKRKGVELAPPTPAMQADLDRQERERIQRDLLTGAGATGMAGKGELQRRGSDKSVERRKLRKGADGKEGDGKIKRSKTWGSTSGRRKRGEGREASPSPNVTPSNASPVPPSSAAFASSSAPPKEATLPNSVHAAGGPRTLGPPASSSSSGSPQLGYRPSVKKARRSTSSTHEPTLPAAVPASSGPKPSAVAASTSSRSSRQSSPMLHDGGAHDPLSRPPATPPGPRLSQAVMNAQRAHSSSGGPTRADRASSPQRSLGLGLGFGKSRRKSSEPVVTTTAGQPAPPSKR</sequence>